<evidence type="ECO:0000256" key="2">
    <source>
        <dbReference type="SAM" id="Phobius"/>
    </source>
</evidence>
<dbReference type="Proteomes" id="UP000038009">
    <property type="component" value="Unassembled WGS sequence"/>
</dbReference>
<keyword evidence="2" id="KW-0472">Membrane</keyword>
<dbReference type="GO" id="GO:0010945">
    <property type="term" value="F:coenzyme A diphosphatase activity"/>
    <property type="evidence" value="ECO:0007669"/>
    <property type="project" value="InterPro"/>
</dbReference>
<dbReference type="InterPro" id="IPR045121">
    <property type="entry name" value="CoAse"/>
</dbReference>
<evidence type="ECO:0000313" key="4">
    <source>
        <dbReference type="EMBL" id="KPI88678.1"/>
    </source>
</evidence>
<dbReference type="AlphaFoldDB" id="A0A0N1I6E0"/>
<gene>
    <name evidence="4" type="ORF">ABL78_2216</name>
</gene>
<dbReference type="PROSITE" id="PS51462">
    <property type="entry name" value="NUDIX"/>
    <property type="match status" value="1"/>
</dbReference>
<dbReference type="OMA" id="VRWMPLH"/>
<dbReference type="InterPro" id="IPR015797">
    <property type="entry name" value="NUDIX_hydrolase-like_dom_sf"/>
</dbReference>
<name>A0A0N1I6E0_LEPSE</name>
<dbReference type="SUPFAM" id="SSF55811">
    <property type="entry name" value="Nudix"/>
    <property type="match status" value="1"/>
</dbReference>
<dbReference type="PANTHER" id="PTHR12992:SF44">
    <property type="entry name" value="NUDIX HYDROLASE DOMAIN-CONTAINING PROTEIN"/>
    <property type="match status" value="1"/>
</dbReference>
<feature type="region of interest" description="Disordered" evidence="1">
    <location>
        <begin position="475"/>
        <end position="520"/>
    </location>
</feature>
<dbReference type="PANTHER" id="PTHR12992">
    <property type="entry name" value="NUDIX HYDROLASE"/>
    <property type="match status" value="1"/>
</dbReference>
<feature type="domain" description="Nudix hydrolase" evidence="3">
    <location>
        <begin position="100"/>
        <end position="244"/>
    </location>
</feature>
<sequence length="673" mass="73268">MPPGLPGADVKFLANVVNRLYERRLHVYCPGAHRSAAALVLRFDESTRYTLREALASFRAASRQRIRSGPSTAVGPTCSSSCTAATIERGGAHLHAVELLRHLSAHCVDPEAPSTLQLLLLKRADTDASRWTGQVAFPGGRRDPEDADDFQAVCREAQDGLGLPLQHSDAFVCLGRMRDYVLHRSGVVQARFVFLHVGDMTPTVHVAAREVESVRWMPLHRLTAAHVEHGCVVHPLRRLLRPQDVGFRLLLAELFPSTYLTFPSVALPSVELGDRESIHAKHMGASASLLTWRVWGPTLRSANELLALDNRQPFGWPLAGSNSLVLRCCVLFPFHGYYELLYQCYYWWAWLGAQGRLLLSRYSATNKLIGSDASAKARRVLHGSEMERRYLVLPLSADALLFAAPEQPVLSHVVCLLGVMAAAVLLLFAAACAMADLFSSVRLALSAGTALEREERRRAYYDTYVRGNSRTALGGRSASEFKGDATTREREGDGDGSDASAGTPLTEAQHPPVDEALQGDKTASLPSTLWRQRGGGRPAQANCSTADEAALAIQLGKEGVPPESTSDRFASPTTAATTLRVRHDAASSLEDAAAVSEAVPAGPVRSQVERVELRRALEKDHAAELLSQPAPMRLAMTHHTTPTQAVLPPAPAGVSKTSYEDELQAVMRRYRGD</sequence>
<keyword evidence="2" id="KW-1133">Transmembrane helix</keyword>
<evidence type="ECO:0000256" key="1">
    <source>
        <dbReference type="SAM" id="MobiDB-lite"/>
    </source>
</evidence>
<dbReference type="Pfam" id="PF00293">
    <property type="entry name" value="NUDIX"/>
    <property type="match status" value="1"/>
</dbReference>
<feature type="transmembrane region" description="Helical" evidence="2">
    <location>
        <begin position="409"/>
        <end position="433"/>
    </location>
</feature>
<dbReference type="VEuPathDB" id="TriTrypDB:Lsey_0043_0160"/>
<dbReference type="CDD" id="cd03426">
    <property type="entry name" value="NUDIX_CoAse_Nudt7"/>
    <property type="match status" value="1"/>
</dbReference>
<reference evidence="4 5" key="1">
    <citation type="journal article" date="2015" name="PLoS Pathog.">
        <title>Leptomonas seymouri: Adaptations to the Dixenous Life Cycle Analyzed by Genome Sequencing, Transcriptome Profiling and Co-infection with Leishmania donovani.</title>
        <authorList>
            <person name="Kraeva N."/>
            <person name="Butenko A."/>
            <person name="Hlavacova J."/>
            <person name="Kostygov A."/>
            <person name="Myskova J."/>
            <person name="Grybchuk D."/>
            <person name="Lestinova T."/>
            <person name="Votypka J."/>
            <person name="Volf P."/>
            <person name="Opperdoes F."/>
            <person name="Flegontov P."/>
            <person name="Lukes J."/>
            <person name="Yurchenko V."/>
        </authorList>
    </citation>
    <scope>NUCLEOTIDE SEQUENCE [LARGE SCALE GENOMIC DNA]</scope>
    <source>
        <strain evidence="4 5">ATCC 30220</strain>
    </source>
</reference>
<accession>A0A0N1I6E0</accession>
<keyword evidence="5" id="KW-1185">Reference proteome</keyword>
<dbReference type="OrthoDB" id="77989at2759"/>
<keyword evidence="2" id="KW-0812">Transmembrane</keyword>
<dbReference type="InterPro" id="IPR000086">
    <property type="entry name" value="NUDIX_hydrolase_dom"/>
</dbReference>
<feature type="compositionally biased region" description="Basic and acidic residues" evidence="1">
    <location>
        <begin position="479"/>
        <end position="493"/>
    </location>
</feature>
<organism evidence="4 5">
    <name type="scientific">Leptomonas seymouri</name>
    <dbReference type="NCBI Taxonomy" id="5684"/>
    <lineage>
        <taxon>Eukaryota</taxon>
        <taxon>Discoba</taxon>
        <taxon>Euglenozoa</taxon>
        <taxon>Kinetoplastea</taxon>
        <taxon>Metakinetoplastina</taxon>
        <taxon>Trypanosomatida</taxon>
        <taxon>Trypanosomatidae</taxon>
        <taxon>Leishmaniinae</taxon>
        <taxon>Leptomonas</taxon>
    </lineage>
</organism>
<evidence type="ECO:0000313" key="5">
    <source>
        <dbReference type="Proteomes" id="UP000038009"/>
    </source>
</evidence>
<protein>
    <recommendedName>
        <fullName evidence="3">Nudix hydrolase domain-containing protein</fullName>
    </recommendedName>
</protein>
<dbReference type="EMBL" id="LJSK01000043">
    <property type="protein sequence ID" value="KPI88678.1"/>
    <property type="molecule type" value="Genomic_DNA"/>
</dbReference>
<comment type="caution">
    <text evidence="4">The sequence shown here is derived from an EMBL/GenBank/DDBJ whole genome shotgun (WGS) entry which is preliminary data.</text>
</comment>
<dbReference type="Gene3D" id="3.90.79.10">
    <property type="entry name" value="Nucleoside Triphosphate Pyrophosphohydrolase"/>
    <property type="match status" value="1"/>
</dbReference>
<proteinExistence type="predicted"/>
<evidence type="ECO:0000259" key="3">
    <source>
        <dbReference type="PROSITE" id="PS51462"/>
    </source>
</evidence>